<evidence type="ECO:0000313" key="2">
    <source>
        <dbReference type="Proteomes" id="UP001634394"/>
    </source>
</evidence>
<reference evidence="1 2" key="1">
    <citation type="submission" date="2024-11" db="EMBL/GenBank/DDBJ databases">
        <title>Chromosome-level genome assembly of the freshwater bivalve Anodonta woodiana.</title>
        <authorList>
            <person name="Chen X."/>
        </authorList>
    </citation>
    <scope>NUCLEOTIDE SEQUENCE [LARGE SCALE GENOMIC DNA]</scope>
    <source>
        <strain evidence="1">MN2024</strain>
        <tissue evidence="1">Gills</tissue>
    </source>
</reference>
<dbReference type="Proteomes" id="UP001634394">
    <property type="component" value="Unassembled WGS sequence"/>
</dbReference>
<proteinExistence type="predicted"/>
<keyword evidence="2" id="KW-1185">Reference proteome</keyword>
<gene>
    <name evidence="1" type="ORF">ACJMK2_008071</name>
</gene>
<comment type="caution">
    <text evidence="1">The sequence shown here is derived from an EMBL/GenBank/DDBJ whole genome shotgun (WGS) entry which is preliminary data.</text>
</comment>
<organism evidence="1 2">
    <name type="scientific">Sinanodonta woodiana</name>
    <name type="common">Chinese pond mussel</name>
    <name type="synonym">Anodonta woodiana</name>
    <dbReference type="NCBI Taxonomy" id="1069815"/>
    <lineage>
        <taxon>Eukaryota</taxon>
        <taxon>Metazoa</taxon>
        <taxon>Spiralia</taxon>
        <taxon>Lophotrochozoa</taxon>
        <taxon>Mollusca</taxon>
        <taxon>Bivalvia</taxon>
        <taxon>Autobranchia</taxon>
        <taxon>Heteroconchia</taxon>
        <taxon>Palaeoheterodonta</taxon>
        <taxon>Unionida</taxon>
        <taxon>Unionoidea</taxon>
        <taxon>Unionidae</taxon>
        <taxon>Unioninae</taxon>
        <taxon>Sinanodonta</taxon>
    </lineage>
</organism>
<dbReference type="AlphaFoldDB" id="A0ABD3VLN5"/>
<name>A0ABD3VLN5_SINWO</name>
<sequence length="200" mass="22557">MFNISTVRFVHYSHINASLITCYCIVVHVTEIIPYGKTKEFPSRIKDVPVDVREGKFVPYSNVPGAMKYHQCILMGCQIVRCNGSNGTLGGFLDLEGGGIGIRTCAHVALTEEERNTHLDSSPDEQLHEHKSIPWKTPRMGQPDEYLELDAELKLALKPGCLFLKKIGLDAAVVTITDMPLNWYLGHFPESKFSFRYEKK</sequence>
<accession>A0ABD3VLN5</accession>
<dbReference type="EMBL" id="JBJQND010000011">
    <property type="protein sequence ID" value="KAL3862076.1"/>
    <property type="molecule type" value="Genomic_DNA"/>
</dbReference>
<evidence type="ECO:0000313" key="1">
    <source>
        <dbReference type="EMBL" id="KAL3862076.1"/>
    </source>
</evidence>
<protein>
    <submittedName>
        <fullName evidence="1">Uncharacterized protein</fullName>
    </submittedName>
</protein>